<dbReference type="Proteomes" id="UP001497516">
    <property type="component" value="Chromosome 6"/>
</dbReference>
<name>A0AAV2FCQ3_9ROSI</name>
<dbReference type="EMBL" id="OZ034819">
    <property type="protein sequence ID" value="CAL1395578.1"/>
    <property type="molecule type" value="Genomic_DNA"/>
</dbReference>
<reference evidence="1 2" key="1">
    <citation type="submission" date="2024-04" db="EMBL/GenBank/DDBJ databases">
        <authorList>
            <person name="Fracassetti M."/>
        </authorList>
    </citation>
    <scope>NUCLEOTIDE SEQUENCE [LARGE SCALE GENOMIC DNA]</scope>
</reference>
<protein>
    <submittedName>
        <fullName evidence="1">Uncharacterized protein</fullName>
    </submittedName>
</protein>
<proteinExistence type="predicted"/>
<accession>A0AAV2FCQ3</accession>
<organism evidence="1 2">
    <name type="scientific">Linum trigynum</name>
    <dbReference type="NCBI Taxonomy" id="586398"/>
    <lineage>
        <taxon>Eukaryota</taxon>
        <taxon>Viridiplantae</taxon>
        <taxon>Streptophyta</taxon>
        <taxon>Embryophyta</taxon>
        <taxon>Tracheophyta</taxon>
        <taxon>Spermatophyta</taxon>
        <taxon>Magnoliopsida</taxon>
        <taxon>eudicotyledons</taxon>
        <taxon>Gunneridae</taxon>
        <taxon>Pentapetalae</taxon>
        <taxon>rosids</taxon>
        <taxon>fabids</taxon>
        <taxon>Malpighiales</taxon>
        <taxon>Linaceae</taxon>
        <taxon>Linum</taxon>
    </lineage>
</organism>
<evidence type="ECO:0000313" key="1">
    <source>
        <dbReference type="EMBL" id="CAL1395578.1"/>
    </source>
</evidence>
<sequence>MFSNPLLINPPGSLVCRRTHSLPLIRRHPAPHRTDRNRRCRQGNDLCRIIGGASEAKIVSTGNPWRLSHSSATEDGGGGLAAPCETCCRCRLRPTGLQTPDSPPLADTALKCNPLHTL</sequence>
<dbReference type="AlphaFoldDB" id="A0AAV2FCQ3"/>
<keyword evidence="2" id="KW-1185">Reference proteome</keyword>
<evidence type="ECO:0000313" key="2">
    <source>
        <dbReference type="Proteomes" id="UP001497516"/>
    </source>
</evidence>
<gene>
    <name evidence="1" type="ORF">LTRI10_LOCUS36003</name>
</gene>